<organism evidence="1 2">
    <name type="scientific">Paludisphaera borealis</name>
    <dbReference type="NCBI Taxonomy" id="1387353"/>
    <lineage>
        <taxon>Bacteria</taxon>
        <taxon>Pseudomonadati</taxon>
        <taxon>Planctomycetota</taxon>
        <taxon>Planctomycetia</taxon>
        <taxon>Isosphaerales</taxon>
        <taxon>Isosphaeraceae</taxon>
        <taxon>Paludisphaera</taxon>
    </lineage>
</organism>
<reference evidence="2" key="1">
    <citation type="submission" date="2016-12" db="EMBL/GenBank/DDBJ databases">
        <title>Comparative genomics of four Isosphaeraceae planctomycetes: a common pool of plasmids and glycoside hydrolase genes.</title>
        <authorList>
            <person name="Ivanova A."/>
        </authorList>
    </citation>
    <scope>NUCLEOTIDE SEQUENCE [LARGE SCALE GENOMIC DNA]</scope>
    <source>
        <strain evidence="2">PX4</strain>
    </source>
</reference>
<keyword evidence="2" id="KW-1185">Reference proteome</keyword>
<dbReference type="STRING" id="1387353.BSF38_01512"/>
<protein>
    <submittedName>
        <fullName evidence="1">Uncharacterized protein</fullName>
    </submittedName>
</protein>
<sequence>MSKRASQAFRPLLEMSEERLLTTVLAGVGPAAREAAAQFRLTVNRDLHQRVAPQRGDTRAVVAFGRPRGGPGTGGTGGSAAGYINWGVITIINTTSDTVTFSAAASTYNRGQFQNFTLRPGGRQAYYAAFSGPFGEPTFYVSFDTIRHYNTLQVPEINIINESPRWVPRVGTEGRPYAIVSTVGNYNLVPMA</sequence>
<name>A0A1U7CM85_9BACT</name>
<proteinExistence type="predicted"/>
<evidence type="ECO:0000313" key="2">
    <source>
        <dbReference type="Proteomes" id="UP000186309"/>
    </source>
</evidence>
<gene>
    <name evidence="1" type="ORF">BSF38_01512</name>
</gene>
<accession>A0A1U7CM85</accession>
<dbReference type="OrthoDB" id="9933342at2"/>
<evidence type="ECO:0000313" key="1">
    <source>
        <dbReference type="EMBL" id="APW60050.1"/>
    </source>
</evidence>
<dbReference type="AlphaFoldDB" id="A0A1U7CM85"/>
<dbReference type="EMBL" id="CP019082">
    <property type="protein sequence ID" value="APW60050.1"/>
    <property type="molecule type" value="Genomic_DNA"/>
</dbReference>
<dbReference type="Proteomes" id="UP000186309">
    <property type="component" value="Chromosome"/>
</dbReference>
<dbReference type="KEGG" id="pbor:BSF38_01512"/>
<dbReference type="RefSeq" id="WP_076344430.1">
    <property type="nucleotide sequence ID" value="NZ_CP019082.1"/>
</dbReference>